<gene>
    <name evidence="1" type="ORF">NE579_07730</name>
</gene>
<reference evidence="1" key="1">
    <citation type="submission" date="2022-06" db="EMBL/GenBank/DDBJ databases">
        <title>Isolation of gut microbiota from human fecal samples.</title>
        <authorList>
            <person name="Pamer E.G."/>
            <person name="Barat B."/>
            <person name="Waligurski E."/>
            <person name="Medina S."/>
            <person name="Paddock L."/>
            <person name="Mostad J."/>
        </authorList>
    </citation>
    <scope>NUCLEOTIDE SEQUENCE</scope>
    <source>
        <strain evidence="1">DFI.9.91</strain>
    </source>
</reference>
<proteinExistence type="predicted"/>
<sequence>MLQPGGFLGLALALRFPLFLDVRQAFLLFKILLFPLDTFRPGPSLEGLPIRPAIRLYAYRDLVNATLVLKLIKRTLTIW</sequence>
<evidence type="ECO:0008006" key="3">
    <source>
        <dbReference type="Google" id="ProtNLM"/>
    </source>
</evidence>
<dbReference type="EMBL" id="JANFYS010000013">
    <property type="protein sequence ID" value="MCQ4770351.1"/>
    <property type="molecule type" value="Genomic_DNA"/>
</dbReference>
<accession>A0AAW5JJI1</accession>
<organism evidence="1 2">
    <name type="scientific">Intestinimonas massiliensis</name>
    <name type="common">ex Afouda et al. 2020</name>
    <dbReference type="NCBI Taxonomy" id="1673721"/>
    <lineage>
        <taxon>Bacteria</taxon>
        <taxon>Bacillati</taxon>
        <taxon>Bacillota</taxon>
        <taxon>Clostridia</taxon>
        <taxon>Eubacteriales</taxon>
        <taxon>Intestinimonas</taxon>
    </lineage>
</organism>
<evidence type="ECO:0000313" key="2">
    <source>
        <dbReference type="Proteomes" id="UP001204562"/>
    </source>
</evidence>
<dbReference type="RefSeq" id="WP_256303841.1">
    <property type="nucleotide sequence ID" value="NZ_JANFYS010000013.1"/>
</dbReference>
<dbReference type="Proteomes" id="UP001204562">
    <property type="component" value="Unassembled WGS sequence"/>
</dbReference>
<evidence type="ECO:0000313" key="1">
    <source>
        <dbReference type="EMBL" id="MCQ4770351.1"/>
    </source>
</evidence>
<protein>
    <recommendedName>
        <fullName evidence="3">Secreted protein</fullName>
    </recommendedName>
</protein>
<comment type="caution">
    <text evidence="1">The sequence shown here is derived from an EMBL/GenBank/DDBJ whole genome shotgun (WGS) entry which is preliminary data.</text>
</comment>
<name>A0AAW5JJI1_9FIRM</name>
<dbReference type="AlphaFoldDB" id="A0AAW5JJI1"/>